<protein>
    <submittedName>
        <fullName evidence="1">Uncharacterized protein</fullName>
    </submittedName>
</protein>
<keyword evidence="2" id="KW-1185">Reference proteome</keyword>
<dbReference type="AlphaFoldDB" id="A0AAW0B2A4"/>
<dbReference type="EMBL" id="JAWWNJ010000042">
    <property type="protein sequence ID" value="KAK7020038.1"/>
    <property type="molecule type" value="Genomic_DNA"/>
</dbReference>
<accession>A0AAW0B2A4</accession>
<comment type="caution">
    <text evidence="1">The sequence shown here is derived from an EMBL/GenBank/DDBJ whole genome shotgun (WGS) entry which is preliminary data.</text>
</comment>
<reference evidence="1 2" key="1">
    <citation type="journal article" date="2024" name="J Genomics">
        <title>Draft genome sequencing and assembly of Favolaschia claudopus CIRM-BRFM 2984 isolated from oak limbs.</title>
        <authorList>
            <person name="Navarro D."/>
            <person name="Drula E."/>
            <person name="Chaduli D."/>
            <person name="Cazenave R."/>
            <person name="Ahrendt S."/>
            <person name="Wang J."/>
            <person name="Lipzen A."/>
            <person name="Daum C."/>
            <person name="Barry K."/>
            <person name="Grigoriev I.V."/>
            <person name="Favel A."/>
            <person name="Rosso M.N."/>
            <person name="Martin F."/>
        </authorList>
    </citation>
    <scope>NUCLEOTIDE SEQUENCE [LARGE SCALE GENOMIC DNA]</scope>
    <source>
        <strain evidence="1 2">CIRM-BRFM 2984</strain>
    </source>
</reference>
<evidence type="ECO:0000313" key="1">
    <source>
        <dbReference type="EMBL" id="KAK7020038.1"/>
    </source>
</evidence>
<gene>
    <name evidence="1" type="ORF">R3P38DRAFT_3198595</name>
</gene>
<organism evidence="1 2">
    <name type="scientific">Favolaschia claudopus</name>
    <dbReference type="NCBI Taxonomy" id="2862362"/>
    <lineage>
        <taxon>Eukaryota</taxon>
        <taxon>Fungi</taxon>
        <taxon>Dikarya</taxon>
        <taxon>Basidiomycota</taxon>
        <taxon>Agaricomycotina</taxon>
        <taxon>Agaricomycetes</taxon>
        <taxon>Agaricomycetidae</taxon>
        <taxon>Agaricales</taxon>
        <taxon>Marasmiineae</taxon>
        <taxon>Mycenaceae</taxon>
        <taxon>Favolaschia</taxon>
    </lineage>
</organism>
<name>A0AAW0B2A4_9AGAR</name>
<sequence>MEGETGVENGGQTMEESEITEIKNMIDTNVTLTNVHEMQASVDTNVALTYPPPRPIREMRAGARQDVLEAFPPPLSPPIRSNDLEPRFLTGPDEPHERQNPLEFEPFLNPAQRAEVNRAHPIPADPFEAIAEFHGALQDFLVPRTNPLERAEVALDQLLDHGELTEEEHAALYDTNDIDEAERAWERLRACLEALCNARDRRLGIQRGRA</sequence>
<dbReference type="Proteomes" id="UP001362999">
    <property type="component" value="Unassembled WGS sequence"/>
</dbReference>
<evidence type="ECO:0000313" key="2">
    <source>
        <dbReference type="Proteomes" id="UP001362999"/>
    </source>
</evidence>
<proteinExistence type="predicted"/>